<feature type="binding site" evidence="8">
    <location>
        <position position="159"/>
    </location>
    <ligand>
        <name>NAD(+)</name>
        <dbReference type="ChEBI" id="CHEBI:57540"/>
    </ligand>
</feature>
<dbReference type="FunFam" id="2.60.200.30:FF:000009">
    <property type="entry name" value="Poly(P)/ATP NAD kinase"/>
    <property type="match status" value="1"/>
</dbReference>
<evidence type="ECO:0000256" key="6">
    <source>
        <dbReference type="ARBA" id="ARBA00023027"/>
    </source>
</evidence>
<feature type="active site" description="Proton acceptor" evidence="8">
    <location>
        <position position="57"/>
    </location>
</feature>
<dbReference type="GO" id="GO:0006741">
    <property type="term" value="P:NADP+ biosynthetic process"/>
    <property type="evidence" value="ECO:0007669"/>
    <property type="project" value="UniProtKB-UniRule"/>
</dbReference>
<evidence type="ECO:0000256" key="8">
    <source>
        <dbReference type="HAMAP-Rule" id="MF_00361"/>
    </source>
</evidence>
<feature type="binding site" evidence="8">
    <location>
        <begin position="57"/>
        <end position="58"/>
    </location>
    <ligand>
        <name>NAD(+)</name>
        <dbReference type="ChEBI" id="CHEBI:57540"/>
    </ligand>
</feature>
<evidence type="ECO:0000256" key="5">
    <source>
        <dbReference type="ARBA" id="ARBA00022857"/>
    </source>
</evidence>
<accession>A0A1H2ITI3</accession>
<dbReference type="GO" id="GO:0019674">
    <property type="term" value="P:NAD+ metabolic process"/>
    <property type="evidence" value="ECO:0007669"/>
    <property type="project" value="InterPro"/>
</dbReference>
<evidence type="ECO:0000256" key="1">
    <source>
        <dbReference type="ARBA" id="ARBA00022679"/>
    </source>
</evidence>
<keyword evidence="2 8" id="KW-0547">Nucleotide-binding</keyword>
<dbReference type="EC" id="2.7.1.23" evidence="8"/>
<dbReference type="GO" id="GO:0046872">
    <property type="term" value="F:metal ion binding"/>
    <property type="evidence" value="ECO:0007669"/>
    <property type="project" value="UniProtKB-UniRule"/>
</dbReference>
<evidence type="ECO:0000313" key="9">
    <source>
        <dbReference type="EMBL" id="SDU47470.1"/>
    </source>
</evidence>
<dbReference type="PANTHER" id="PTHR20275">
    <property type="entry name" value="NAD KINASE"/>
    <property type="match status" value="1"/>
</dbReference>
<dbReference type="GO" id="GO:0051287">
    <property type="term" value="F:NAD binding"/>
    <property type="evidence" value="ECO:0007669"/>
    <property type="project" value="UniProtKB-ARBA"/>
</dbReference>
<dbReference type="HAMAP" id="MF_00361">
    <property type="entry name" value="NAD_kinase"/>
    <property type="match status" value="1"/>
</dbReference>
<evidence type="ECO:0000313" key="10">
    <source>
        <dbReference type="Proteomes" id="UP000199608"/>
    </source>
</evidence>
<name>A0A1H2ITI3_9BACT</name>
<keyword evidence="8" id="KW-0963">Cytoplasm</keyword>
<dbReference type="PANTHER" id="PTHR20275:SF0">
    <property type="entry name" value="NAD KINASE"/>
    <property type="match status" value="1"/>
</dbReference>
<comment type="subcellular location">
    <subcellularLocation>
        <location evidence="8">Cytoplasm</location>
    </subcellularLocation>
</comment>
<dbReference type="InterPro" id="IPR002504">
    <property type="entry name" value="NADK"/>
</dbReference>
<dbReference type="EMBL" id="FNLL01000009">
    <property type="protein sequence ID" value="SDU47470.1"/>
    <property type="molecule type" value="Genomic_DNA"/>
</dbReference>
<dbReference type="SUPFAM" id="SSF111331">
    <property type="entry name" value="NAD kinase/diacylglycerol kinase-like"/>
    <property type="match status" value="1"/>
</dbReference>
<comment type="cofactor">
    <cofactor evidence="8">
        <name>a divalent metal cation</name>
        <dbReference type="ChEBI" id="CHEBI:60240"/>
    </cofactor>
</comment>
<dbReference type="Gene3D" id="2.60.200.30">
    <property type="entry name" value="Probable inorganic polyphosphate/atp-NAD kinase, domain 2"/>
    <property type="match status" value="1"/>
</dbReference>
<dbReference type="AlphaFoldDB" id="A0A1H2ITI3"/>
<proteinExistence type="inferred from homology"/>
<dbReference type="Gene3D" id="3.40.50.10330">
    <property type="entry name" value="Probable inorganic polyphosphate/atp-NAD kinase, domain 1"/>
    <property type="match status" value="1"/>
</dbReference>
<dbReference type="InterPro" id="IPR017437">
    <property type="entry name" value="ATP-NAD_kinase_PpnK-typ_C"/>
</dbReference>
<evidence type="ECO:0000256" key="2">
    <source>
        <dbReference type="ARBA" id="ARBA00022741"/>
    </source>
</evidence>
<dbReference type="InterPro" id="IPR016064">
    <property type="entry name" value="NAD/diacylglycerol_kinase_sf"/>
</dbReference>
<dbReference type="GO" id="GO:0003951">
    <property type="term" value="F:NAD+ kinase activity"/>
    <property type="evidence" value="ECO:0007669"/>
    <property type="project" value="UniProtKB-UniRule"/>
</dbReference>
<protein>
    <recommendedName>
        <fullName evidence="8">NAD kinase</fullName>
        <ecNumber evidence="8">2.7.1.23</ecNumber>
    </recommendedName>
    <alternativeName>
        <fullName evidence="8">ATP-dependent NAD kinase</fullName>
    </alternativeName>
</protein>
<dbReference type="InterPro" id="IPR017438">
    <property type="entry name" value="ATP-NAD_kinase_N"/>
</dbReference>
<keyword evidence="6 8" id="KW-0520">NAD</keyword>
<keyword evidence="3 8" id="KW-0418">Kinase</keyword>
<reference evidence="10" key="1">
    <citation type="submission" date="2016-10" db="EMBL/GenBank/DDBJ databases">
        <authorList>
            <person name="Varghese N."/>
            <person name="Submissions S."/>
        </authorList>
    </citation>
    <scope>NUCLEOTIDE SEQUENCE [LARGE SCALE GENOMIC DNA]</scope>
    <source>
        <strain evidence="10">DSM 3384</strain>
    </source>
</reference>
<keyword evidence="10" id="KW-1185">Reference proteome</keyword>
<feature type="binding site" evidence="8">
    <location>
        <position position="231"/>
    </location>
    <ligand>
        <name>NAD(+)</name>
        <dbReference type="ChEBI" id="CHEBI:57540"/>
    </ligand>
</feature>
<dbReference type="GO" id="GO:0005737">
    <property type="term" value="C:cytoplasm"/>
    <property type="evidence" value="ECO:0007669"/>
    <property type="project" value="UniProtKB-SubCell"/>
</dbReference>
<feature type="binding site" evidence="8">
    <location>
        <begin position="131"/>
        <end position="132"/>
    </location>
    <ligand>
        <name>NAD(+)</name>
        <dbReference type="ChEBI" id="CHEBI:57540"/>
    </ligand>
</feature>
<dbReference type="RefSeq" id="WP_014959225.1">
    <property type="nucleotide sequence ID" value="NZ_FNLL01000009.1"/>
</dbReference>
<keyword evidence="4 8" id="KW-0067">ATP-binding</keyword>
<feature type="binding site" evidence="8">
    <location>
        <position position="161"/>
    </location>
    <ligand>
        <name>NAD(+)</name>
        <dbReference type="ChEBI" id="CHEBI:57540"/>
    </ligand>
</feature>
<keyword evidence="5 8" id="KW-0521">NADP</keyword>
<organism evidence="9 10">
    <name type="scientific">Desulfobacula phenolica</name>
    <dbReference type="NCBI Taxonomy" id="90732"/>
    <lineage>
        <taxon>Bacteria</taxon>
        <taxon>Pseudomonadati</taxon>
        <taxon>Thermodesulfobacteriota</taxon>
        <taxon>Desulfobacteria</taxon>
        <taxon>Desulfobacterales</taxon>
        <taxon>Desulfobacteraceae</taxon>
        <taxon>Desulfobacula</taxon>
    </lineage>
</organism>
<evidence type="ECO:0000256" key="4">
    <source>
        <dbReference type="ARBA" id="ARBA00022840"/>
    </source>
</evidence>
<evidence type="ECO:0000256" key="7">
    <source>
        <dbReference type="ARBA" id="ARBA00047925"/>
    </source>
</evidence>
<evidence type="ECO:0000256" key="3">
    <source>
        <dbReference type="ARBA" id="ARBA00022777"/>
    </source>
</evidence>
<gene>
    <name evidence="8" type="primary">nadK</name>
    <name evidence="9" type="ORF">SAMN04487931_109167</name>
</gene>
<comment type="catalytic activity">
    <reaction evidence="7 8">
        <text>NAD(+) + ATP = ADP + NADP(+) + H(+)</text>
        <dbReference type="Rhea" id="RHEA:18629"/>
        <dbReference type="ChEBI" id="CHEBI:15378"/>
        <dbReference type="ChEBI" id="CHEBI:30616"/>
        <dbReference type="ChEBI" id="CHEBI:57540"/>
        <dbReference type="ChEBI" id="CHEBI:58349"/>
        <dbReference type="ChEBI" id="CHEBI:456216"/>
        <dbReference type="EC" id="2.7.1.23"/>
    </reaction>
</comment>
<dbReference type="Pfam" id="PF01513">
    <property type="entry name" value="NAD_kinase"/>
    <property type="match status" value="1"/>
</dbReference>
<dbReference type="Proteomes" id="UP000199608">
    <property type="component" value="Unassembled WGS sequence"/>
</dbReference>
<sequence length="276" mass="30337">MSAKRIGLVIKNDEKAEKKALEIEKKLGNQCVVIDIQHSESTAIPDNLLCIIVLGGDGTFLSAARFIENRDIPLMGVKFGEVGFLAETTEENLYKAITALVQGRFLVQTRTRLNIKVMRNSEQIVDVDVLNDAVINKSALSRLASCAVYLDSNYLTTYRADGLIVGTPTGSTAYSLAAGGPVVHPSVSSIILTPICPFTLTNRPLIIPDTTQIEIRLEGSPEDMILTLDGQEGFEMDPGDKIFIKKSRNDIQMISFEAQSYYKVLKTRLHWSGGRS</sequence>
<feature type="binding site" evidence="8">
    <location>
        <position position="142"/>
    </location>
    <ligand>
        <name>NAD(+)</name>
        <dbReference type="ChEBI" id="CHEBI:57540"/>
    </ligand>
</feature>
<keyword evidence="1 8" id="KW-0808">Transferase</keyword>
<dbReference type="Pfam" id="PF20143">
    <property type="entry name" value="NAD_kinase_C"/>
    <property type="match status" value="1"/>
</dbReference>
<comment type="caution">
    <text evidence="8">Lacks conserved residue(s) required for the propagation of feature annotation.</text>
</comment>
<comment type="function">
    <text evidence="8">Involved in the regulation of the intracellular balance of NAD and NADP, and is a key enzyme in the biosynthesis of NADP. Catalyzes specifically the phosphorylation on 2'-hydroxyl of the adenosine moiety of NAD to yield NADP.</text>
</comment>
<dbReference type="GO" id="GO:0005524">
    <property type="term" value="F:ATP binding"/>
    <property type="evidence" value="ECO:0007669"/>
    <property type="project" value="UniProtKB-KW"/>
</dbReference>
<comment type="similarity">
    <text evidence="8">Belongs to the NAD kinase family.</text>
</comment>